<dbReference type="PANTHER" id="PTHR42912">
    <property type="entry name" value="METHYLTRANSFERASE"/>
    <property type="match status" value="1"/>
</dbReference>
<evidence type="ECO:0000313" key="2">
    <source>
        <dbReference type="Proteomes" id="UP000683551"/>
    </source>
</evidence>
<proteinExistence type="predicted"/>
<dbReference type="Proteomes" id="UP000683551">
    <property type="component" value="Chromosome"/>
</dbReference>
<dbReference type="Pfam" id="PF13489">
    <property type="entry name" value="Methyltransf_23"/>
    <property type="match status" value="1"/>
</dbReference>
<dbReference type="GO" id="GO:0032259">
    <property type="term" value="P:methylation"/>
    <property type="evidence" value="ECO:0007669"/>
    <property type="project" value="UniProtKB-KW"/>
</dbReference>
<dbReference type="AlphaFoldDB" id="A0A9E6MXQ2"/>
<keyword evidence="1" id="KW-0808">Transferase</keyword>
<accession>A0A9E6MXQ2</accession>
<dbReference type="Gene3D" id="3.40.50.150">
    <property type="entry name" value="Vaccinia Virus protein VP39"/>
    <property type="match status" value="1"/>
</dbReference>
<dbReference type="GO" id="GO:0008168">
    <property type="term" value="F:methyltransferase activity"/>
    <property type="evidence" value="ECO:0007669"/>
    <property type="project" value="UniProtKB-KW"/>
</dbReference>
<dbReference type="EMBL" id="CP071137">
    <property type="protein sequence ID" value="QWY77734.1"/>
    <property type="molecule type" value="Genomic_DNA"/>
</dbReference>
<dbReference type="SUPFAM" id="SSF53335">
    <property type="entry name" value="S-adenosyl-L-methionine-dependent methyltransferases"/>
    <property type="match status" value="1"/>
</dbReference>
<reference evidence="1" key="1">
    <citation type="submission" date="2021-02" db="EMBL/GenBank/DDBJ databases">
        <title>Comparative genomics of Ferrovum myxofaciens strains, predominant extremophile bacteria forming large biofilm stalactites in acid mine ecosystems.</title>
        <authorList>
            <person name="Burkartova K."/>
            <person name="Ridl J."/>
            <person name="Pajer P."/>
            <person name="Falteisek L."/>
        </authorList>
    </citation>
    <scope>NUCLEOTIDE SEQUENCE</scope>
    <source>
        <strain evidence="1">MI1III</strain>
    </source>
</reference>
<name>A0A9E6MXQ2_9PROT</name>
<dbReference type="CDD" id="cd02440">
    <property type="entry name" value="AdoMet_MTases"/>
    <property type="match status" value="1"/>
</dbReference>
<protein>
    <submittedName>
        <fullName evidence="1">Class I SAM-dependent methyltransferase</fullName>
    </submittedName>
</protein>
<dbReference type="RefSeq" id="WP_273145106.1">
    <property type="nucleotide sequence ID" value="NZ_CP053675.1"/>
</dbReference>
<evidence type="ECO:0000313" key="1">
    <source>
        <dbReference type="EMBL" id="QWY77734.1"/>
    </source>
</evidence>
<keyword evidence="1" id="KW-0489">Methyltransferase</keyword>
<dbReference type="InterPro" id="IPR029063">
    <property type="entry name" value="SAM-dependent_MTases_sf"/>
</dbReference>
<organism evidence="1 2">
    <name type="scientific">Ferrovum myxofaciens</name>
    <dbReference type="NCBI Taxonomy" id="416213"/>
    <lineage>
        <taxon>Bacteria</taxon>
        <taxon>Pseudomonadati</taxon>
        <taxon>Pseudomonadota</taxon>
        <taxon>Betaproteobacteria</taxon>
        <taxon>Ferrovales</taxon>
        <taxon>Ferrovaceae</taxon>
        <taxon>Ferrovum</taxon>
    </lineage>
</organism>
<dbReference type="InterPro" id="IPR050508">
    <property type="entry name" value="Methyltransf_Superfamily"/>
</dbReference>
<gene>
    <name evidence="1" type="ORF">JZL65_01210</name>
</gene>
<sequence length="241" mass="26310">MTETNIYGDKLVSLSAGHGVDVSSQRADWMDQDACEHLTRLCLSTTNESSSSETEVRALDIGCGFGGQVFRMAQTGAHSVGIDNTYFEPSQRMTEAARIAPGGSIEFHQQNLMLLPMIGKKLRKHHFDVVVCQRTIHYLKYAMAKCALERIGSVLKPGGLLYLSASGLGSELSNGYLAANLPVHERFAELGRFMAQRHQILSPVCLYTLEELTNLVQNAGFAVTRSEVSAFGNIKVAATKP</sequence>